<reference evidence="2" key="1">
    <citation type="submission" date="2015-01" db="EMBL/GenBank/DDBJ databases">
        <authorList>
            <person name="Manzoor Shahid"/>
            <person name="Zubair Saima"/>
        </authorList>
    </citation>
    <scope>NUCLEOTIDE SEQUENCE [LARGE SCALE GENOMIC DNA]</scope>
    <source>
        <strain evidence="2">V1</strain>
    </source>
</reference>
<proteinExistence type="predicted"/>
<name>A0A0B7GVW7_TREPH</name>
<evidence type="ECO:0000313" key="1">
    <source>
        <dbReference type="EMBL" id="CEM61697.1"/>
    </source>
</evidence>
<sequence>MGFFTTVETASVSEAELLKSLQAGYQTDSAQMVGGRTLIPEDIEGTMVNAMREQKEDCKFVNSVKKKSVNSTIHEYNRRTGVGNYKYLTTEEGGGSETSDQELERKTVKIKYLQDRRAVTDQMALVDGFEDAYTSEKIAGTLNVLKAAEYFCFHGDETVVPTQFDGVLRQIEKSKNANIYDVRGKSIATVGERIITDPVGMIFEAGGDANKLFFPPILAQDIQDLIRDRIRFGTSGSGAMNLVVDQYPTPYGSTIYFGQEAGADKFFHVKGLVTADGSPLKRPKAPTEVTTTSAADGKSKFAAADAGNYKYTVHSVNKYGISDGKEIDDSVAVSAGHKVTLKIKASAENTESGYVICRSAKDGDVVMEMVRIGKDESGTTEFNDFNIELPGTAQMVFLTEKKIQEVINWDQFCPLRSRPLYESNRAEIPFLIQLFAALDVKAPEWCAIAKNIAYRGGLYY</sequence>
<keyword evidence="2" id="KW-1185">Reference proteome</keyword>
<accession>A0A0B7GVW7</accession>
<dbReference type="InterPro" id="IPR035198">
    <property type="entry name" value="SU10_MCP"/>
</dbReference>
<evidence type="ECO:0008006" key="3">
    <source>
        <dbReference type="Google" id="ProtNLM"/>
    </source>
</evidence>
<evidence type="ECO:0000313" key="2">
    <source>
        <dbReference type="Proteomes" id="UP000042527"/>
    </source>
</evidence>
<dbReference type="Proteomes" id="UP000042527">
    <property type="component" value="Unassembled WGS sequence"/>
</dbReference>
<protein>
    <recommendedName>
        <fullName evidence="3">Phage major capsid protein</fullName>
    </recommendedName>
</protein>
<dbReference type="Pfam" id="PF17236">
    <property type="entry name" value="SU10_MCP"/>
    <property type="match status" value="1"/>
</dbReference>
<dbReference type="AlphaFoldDB" id="A0A0B7GVW7"/>
<dbReference type="RefSeq" id="WP_044634581.1">
    <property type="nucleotide sequence ID" value="NZ_CDNC01000012.1"/>
</dbReference>
<organism evidence="1 2">
    <name type="scientific">Treponema phagedenis</name>
    <dbReference type="NCBI Taxonomy" id="162"/>
    <lineage>
        <taxon>Bacteria</taxon>
        <taxon>Pseudomonadati</taxon>
        <taxon>Spirochaetota</taxon>
        <taxon>Spirochaetia</taxon>
        <taxon>Spirochaetales</taxon>
        <taxon>Treponemataceae</taxon>
        <taxon>Treponema</taxon>
    </lineage>
</organism>
<dbReference type="EMBL" id="CDNC01000012">
    <property type="protein sequence ID" value="CEM61697.1"/>
    <property type="molecule type" value="Genomic_DNA"/>
</dbReference>
<dbReference type="OrthoDB" id="3035613at2"/>
<gene>
    <name evidence="1" type="ORF">TPHV1_20234</name>
</gene>